<organism evidence="7 8">
    <name type="scientific">Alkalibacter saccharofermentans DSM 14828</name>
    <dbReference type="NCBI Taxonomy" id="1120975"/>
    <lineage>
        <taxon>Bacteria</taxon>
        <taxon>Bacillati</taxon>
        <taxon>Bacillota</taxon>
        <taxon>Clostridia</taxon>
        <taxon>Eubacteriales</taxon>
        <taxon>Eubacteriaceae</taxon>
        <taxon>Alkalibacter</taxon>
    </lineage>
</organism>
<dbReference type="AlphaFoldDB" id="A0A1M5A268"/>
<evidence type="ECO:0000256" key="2">
    <source>
        <dbReference type="ARBA" id="ARBA00004496"/>
    </source>
</evidence>
<dbReference type="SUPFAM" id="SSF55594">
    <property type="entry name" value="HPr-like"/>
    <property type="match status" value="1"/>
</dbReference>
<dbReference type="Gene3D" id="3.30.1340.10">
    <property type="entry name" value="HPr-like"/>
    <property type="match status" value="1"/>
</dbReference>
<sequence length="88" mass="9141">MASKEVTISNATGLHARPASMFVQEAGKYKSEVNVIKDGKKINAKSIMGIMAGGISKGTVLTIEAEGEDAQAAVDSLVALVESKFGED</sequence>
<dbReference type="EMBL" id="FQTU01000022">
    <property type="protein sequence ID" value="SHF23902.1"/>
    <property type="molecule type" value="Genomic_DNA"/>
</dbReference>
<keyword evidence="4" id="KW-0963">Cytoplasm</keyword>
<dbReference type="NCBIfam" id="TIGR01003">
    <property type="entry name" value="PTS_HPr_family"/>
    <property type="match status" value="1"/>
</dbReference>
<dbReference type="InterPro" id="IPR000032">
    <property type="entry name" value="HPr-like"/>
</dbReference>
<evidence type="ECO:0000256" key="1">
    <source>
        <dbReference type="ARBA" id="ARBA00003681"/>
    </source>
</evidence>
<dbReference type="Proteomes" id="UP000184251">
    <property type="component" value="Unassembled WGS sequence"/>
</dbReference>
<evidence type="ECO:0000256" key="5">
    <source>
        <dbReference type="ARBA" id="ARBA00022683"/>
    </source>
</evidence>
<dbReference type="InterPro" id="IPR001020">
    <property type="entry name" value="PTS_HPr_His_P_site"/>
</dbReference>
<reference evidence="7 8" key="1">
    <citation type="submission" date="2016-11" db="EMBL/GenBank/DDBJ databases">
        <authorList>
            <person name="Jaros S."/>
            <person name="Januszkiewicz K."/>
            <person name="Wedrychowicz H."/>
        </authorList>
    </citation>
    <scope>NUCLEOTIDE SEQUENCE [LARGE SCALE GENOMIC DNA]</scope>
    <source>
        <strain evidence="7 8">DSM 14828</strain>
    </source>
</reference>
<comment type="function">
    <text evidence="1">General (non sugar-specific) component of the phosphoenolpyruvate-dependent sugar phosphotransferase system (sugar PTS). This major carbohydrate active-transport system catalyzes the phosphorylation of incoming sugar substrates concomitantly with their translocation across the cell membrane. The phosphoryl group from phosphoenolpyruvate (PEP) is transferred to the phosphoryl carrier protein HPr by enzyme I. Phospho-HPr then transfers it to the PTS EIIA domain.</text>
</comment>
<dbReference type="GO" id="GO:0005737">
    <property type="term" value="C:cytoplasm"/>
    <property type="evidence" value="ECO:0007669"/>
    <property type="project" value="UniProtKB-SubCell"/>
</dbReference>
<evidence type="ECO:0000313" key="8">
    <source>
        <dbReference type="Proteomes" id="UP000184251"/>
    </source>
</evidence>
<dbReference type="InterPro" id="IPR035895">
    <property type="entry name" value="HPr-like_sf"/>
</dbReference>
<keyword evidence="5" id="KW-0598">Phosphotransferase system</keyword>
<evidence type="ECO:0000256" key="3">
    <source>
        <dbReference type="ARBA" id="ARBA00020422"/>
    </source>
</evidence>
<protein>
    <recommendedName>
        <fullName evidence="3">Phosphocarrier protein HPr</fullName>
    </recommendedName>
</protein>
<accession>A0A1M5A268</accession>
<keyword evidence="8" id="KW-1185">Reference proteome</keyword>
<proteinExistence type="predicted"/>
<dbReference type="PROSITE" id="PS00369">
    <property type="entry name" value="PTS_HPR_HIS"/>
    <property type="match status" value="1"/>
</dbReference>
<evidence type="ECO:0000259" key="6">
    <source>
        <dbReference type="PROSITE" id="PS51350"/>
    </source>
</evidence>
<dbReference type="PROSITE" id="PS51350">
    <property type="entry name" value="PTS_HPR_DOM"/>
    <property type="match status" value="1"/>
</dbReference>
<dbReference type="Pfam" id="PF00381">
    <property type="entry name" value="PTS-HPr"/>
    <property type="match status" value="1"/>
</dbReference>
<dbReference type="OrthoDB" id="9809047at2"/>
<feature type="domain" description="HPr" evidence="6">
    <location>
        <begin position="1"/>
        <end position="88"/>
    </location>
</feature>
<dbReference type="CDD" id="cd00367">
    <property type="entry name" value="PTS-HPr_like"/>
    <property type="match status" value="1"/>
</dbReference>
<dbReference type="PRINTS" id="PR00107">
    <property type="entry name" value="PHOSPHOCPHPR"/>
</dbReference>
<dbReference type="PANTHER" id="PTHR33705:SF2">
    <property type="entry name" value="PHOSPHOCARRIER PROTEIN NPR"/>
    <property type="match status" value="1"/>
</dbReference>
<comment type="subcellular location">
    <subcellularLocation>
        <location evidence="2">Cytoplasm</location>
    </subcellularLocation>
</comment>
<gene>
    <name evidence="7" type="ORF">SAMN02746064_02198</name>
</gene>
<dbReference type="RefSeq" id="WP_073272135.1">
    <property type="nucleotide sequence ID" value="NZ_FQTU01000022.1"/>
</dbReference>
<dbReference type="GO" id="GO:0009401">
    <property type="term" value="P:phosphoenolpyruvate-dependent sugar phosphotransferase system"/>
    <property type="evidence" value="ECO:0007669"/>
    <property type="project" value="UniProtKB-KW"/>
</dbReference>
<dbReference type="STRING" id="1120975.SAMN02746064_02198"/>
<dbReference type="InterPro" id="IPR050399">
    <property type="entry name" value="HPr"/>
</dbReference>
<name>A0A1M5A268_9FIRM</name>
<evidence type="ECO:0000313" key="7">
    <source>
        <dbReference type="EMBL" id="SHF23902.1"/>
    </source>
</evidence>
<evidence type="ECO:0000256" key="4">
    <source>
        <dbReference type="ARBA" id="ARBA00022490"/>
    </source>
</evidence>
<dbReference type="PANTHER" id="PTHR33705">
    <property type="entry name" value="PHOSPHOCARRIER PROTEIN HPR"/>
    <property type="match status" value="1"/>
</dbReference>